<reference evidence="2 3" key="1">
    <citation type="submission" date="2024-05" db="EMBL/GenBank/DDBJ databases">
        <authorList>
            <person name="Liu Q."/>
            <person name="Xin Y.-H."/>
        </authorList>
    </citation>
    <scope>NUCLEOTIDE SEQUENCE [LARGE SCALE GENOMIC DNA]</scope>
    <source>
        <strain evidence="2 3">CGMCC 1.10181</strain>
    </source>
</reference>
<dbReference type="InterPro" id="IPR000073">
    <property type="entry name" value="AB_hydrolase_1"/>
</dbReference>
<feature type="domain" description="AB hydrolase-1" evidence="1">
    <location>
        <begin position="54"/>
        <end position="292"/>
    </location>
</feature>
<evidence type="ECO:0000313" key="2">
    <source>
        <dbReference type="EMBL" id="MEN2790152.1"/>
    </source>
</evidence>
<comment type="caution">
    <text evidence="2">The sequence shown here is derived from an EMBL/GenBank/DDBJ whole genome shotgun (WGS) entry which is preliminary data.</text>
</comment>
<keyword evidence="2" id="KW-0378">Hydrolase</keyword>
<dbReference type="InterPro" id="IPR050471">
    <property type="entry name" value="AB_hydrolase"/>
</dbReference>
<gene>
    <name evidence="2" type="ORF">ABC974_10985</name>
</gene>
<keyword evidence="3" id="KW-1185">Reference proteome</keyword>
<dbReference type="Gene3D" id="3.40.50.1820">
    <property type="entry name" value="alpha/beta hydrolase"/>
    <property type="match status" value="1"/>
</dbReference>
<proteinExistence type="predicted"/>
<evidence type="ECO:0000259" key="1">
    <source>
        <dbReference type="Pfam" id="PF00561"/>
    </source>
</evidence>
<protein>
    <submittedName>
        <fullName evidence="2">Alpha/beta hydrolase</fullName>
    </submittedName>
</protein>
<sequence>MIPALIAGAIASVAALALFSRVAARRIERQAPADGHFITVDGVRLHYTDRGHGPAIVMIHGLGGQMRNFSYALADRLVADHRIILVDRPGSGYSAAAPSAAILAQARLIAGLIDALGLDRPLVVGHSLGGAIALALALDHPDKVGGLALISPLTQPQDSVPPAFRAIDIGSPALRRAVAWTIATPLGILSGDRGAVAVFAPEPAPADFGTKGGGALVLRPGAFLAASTDLAATRTDMAALAARYHELSVPVAILYGREDAILDPGLHGATIAADVPRVDLTLIPGGHMIPVTAPGQVASWIRGRVGAPA</sequence>
<name>A0ABU9Y304_9SPHN</name>
<dbReference type="Pfam" id="PF00561">
    <property type="entry name" value="Abhydrolase_1"/>
    <property type="match status" value="1"/>
</dbReference>
<dbReference type="PRINTS" id="PR00111">
    <property type="entry name" value="ABHYDROLASE"/>
</dbReference>
<dbReference type="EMBL" id="JBDIME010000007">
    <property type="protein sequence ID" value="MEN2790152.1"/>
    <property type="molecule type" value="Genomic_DNA"/>
</dbReference>
<dbReference type="Proteomes" id="UP001419910">
    <property type="component" value="Unassembled WGS sequence"/>
</dbReference>
<organism evidence="2 3">
    <name type="scientific">Sphingomonas oligophenolica</name>
    <dbReference type="NCBI Taxonomy" id="301154"/>
    <lineage>
        <taxon>Bacteria</taxon>
        <taxon>Pseudomonadati</taxon>
        <taxon>Pseudomonadota</taxon>
        <taxon>Alphaproteobacteria</taxon>
        <taxon>Sphingomonadales</taxon>
        <taxon>Sphingomonadaceae</taxon>
        <taxon>Sphingomonas</taxon>
    </lineage>
</organism>
<dbReference type="SUPFAM" id="SSF53474">
    <property type="entry name" value="alpha/beta-Hydrolases"/>
    <property type="match status" value="1"/>
</dbReference>
<dbReference type="InterPro" id="IPR029058">
    <property type="entry name" value="AB_hydrolase_fold"/>
</dbReference>
<dbReference type="PANTHER" id="PTHR43433:SF5">
    <property type="entry name" value="AB HYDROLASE-1 DOMAIN-CONTAINING PROTEIN"/>
    <property type="match status" value="1"/>
</dbReference>
<accession>A0ABU9Y304</accession>
<dbReference type="RefSeq" id="WP_343888653.1">
    <property type="nucleotide sequence ID" value="NZ_BAAAEH010000010.1"/>
</dbReference>
<dbReference type="PANTHER" id="PTHR43433">
    <property type="entry name" value="HYDROLASE, ALPHA/BETA FOLD FAMILY PROTEIN"/>
    <property type="match status" value="1"/>
</dbReference>
<dbReference type="GO" id="GO:0016787">
    <property type="term" value="F:hydrolase activity"/>
    <property type="evidence" value="ECO:0007669"/>
    <property type="project" value="UniProtKB-KW"/>
</dbReference>
<evidence type="ECO:0000313" key="3">
    <source>
        <dbReference type="Proteomes" id="UP001419910"/>
    </source>
</evidence>